<dbReference type="InterPro" id="IPR019752">
    <property type="entry name" value="Pyrv/ketoisovalerate_OxRed_cat"/>
</dbReference>
<keyword evidence="1" id="KW-0560">Oxidoreductase</keyword>
<comment type="caution">
    <text evidence="3">The sequence shown here is derived from an EMBL/GenBank/DDBJ whole genome shotgun (WGS) entry which is preliminary data.</text>
</comment>
<dbReference type="AlphaFoldDB" id="X1L4C3"/>
<feature type="domain" description="Pyruvate/ketoisovalerate oxidoreductase catalytic" evidence="2">
    <location>
        <begin position="2"/>
        <end position="129"/>
    </location>
</feature>
<reference evidence="3" key="1">
    <citation type="journal article" date="2014" name="Front. Microbiol.">
        <title>High frequency of phylogenetically diverse reductive dehalogenase-homologous genes in deep subseafloor sedimentary metagenomes.</title>
        <authorList>
            <person name="Kawai M."/>
            <person name="Futagami T."/>
            <person name="Toyoda A."/>
            <person name="Takaki Y."/>
            <person name="Nishi S."/>
            <person name="Hori S."/>
            <person name="Arai W."/>
            <person name="Tsubouchi T."/>
            <person name="Morono Y."/>
            <person name="Uchiyama I."/>
            <person name="Ito T."/>
            <person name="Fujiyama A."/>
            <person name="Inagaki F."/>
            <person name="Takami H."/>
        </authorList>
    </citation>
    <scope>NUCLEOTIDE SEQUENCE</scope>
    <source>
        <strain evidence="3">Expedition CK06-06</strain>
    </source>
</reference>
<dbReference type="GO" id="GO:0016903">
    <property type="term" value="F:oxidoreductase activity, acting on the aldehyde or oxo group of donors"/>
    <property type="evidence" value="ECO:0007669"/>
    <property type="project" value="InterPro"/>
</dbReference>
<accession>X1L4C3</accession>
<dbReference type="InterPro" id="IPR052198">
    <property type="entry name" value="IorB_Oxidoreductase"/>
</dbReference>
<dbReference type="InterPro" id="IPR002869">
    <property type="entry name" value="Pyrv_flavodox_OxRed_cen"/>
</dbReference>
<sequence length="139" mass="15054">LIPAGKVDMLMGFETLEMLRHFQMLGADGVYLLNDFKEPTVLCNMELDAYPSDEIIATALRQSGKKGYTIKATACAREMGGSLLTNVVMLGALCQLSPLLSDEGVKQVLASRSPAKARELNLRAFEAGSSLVLEAMRQS</sequence>
<evidence type="ECO:0000313" key="3">
    <source>
        <dbReference type="EMBL" id="GAH88988.1"/>
    </source>
</evidence>
<organism evidence="3">
    <name type="scientific">marine sediment metagenome</name>
    <dbReference type="NCBI Taxonomy" id="412755"/>
    <lineage>
        <taxon>unclassified sequences</taxon>
        <taxon>metagenomes</taxon>
        <taxon>ecological metagenomes</taxon>
    </lineage>
</organism>
<feature type="non-terminal residue" evidence="3">
    <location>
        <position position="1"/>
    </location>
</feature>
<evidence type="ECO:0000256" key="1">
    <source>
        <dbReference type="ARBA" id="ARBA00023002"/>
    </source>
</evidence>
<gene>
    <name evidence="3" type="ORF">S03H2_60402</name>
</gene>
<proteinExistence type="predicted"/>
<dbReference type="Gene3D" id="3.40.920.10">
    <property type="entry name" value="Pyruvate-ferredoxin oxidoreductase, PFOR, domain III"/>
    <property type="match status" value="1"/>
</dbReference>
<evidence type="ECO:0000259" key="2">
    <source>
        <dbReference type="Pfam" id="PF01558"/>
    </source>
</evidence>
<dbReference type="Pfam" id="PF01558">
    <property type="entry name" value="POR"/>
    <property type="match status" value="1"/>
</dbReference>
<dbReference type="SUPFAM" id="SSF53323">
    <property type="entry name" value="Pyruvate-ferredoxin oxidoreductase, PFOR, domain III"/>
    <property type="match status" value="1"/>
</dbReference>
<name>X1L4C3_9ZZZZ</name>
<protein>
    <recommendedName>
        <fullName evidence="2">Pyruvate/ketoisovalerate oxidoreductase catalytic domain-containing protein</fullName>
    </recommendedName>
</protein>
<dbReference type="EMBL" id="BARU01038918">
    <property type="protein sequence ID" value="GAH88988.1"/>
    <property type="molecule type" value="Genomic_DNA"/>
</dbReference>
<dbReference type="PANTHER" id="PTHR43854">
    <property type="entry name" value="INDOLEPYRUVATE OXIDOREDUCTASE SUBUNIT IORB"/>
    <property type="match status" value="1"/>
</dbReference>
<dbReference type="PANTHER" id="PTHR43854:SF1">
    <property type="entry name" value="INDOLEPYRUVATE OXIDOREDUCTASE SUBUNIT IORB"/>
    <property type="match status" value="1"/>
</dbReference>